<dbReference type="AlphaFoldDB" id="A0AAV0Y4G9"/>
<comment type="caution">
    <text evidence="2">The sequence shown here is derived from an EMBL/GenBank/DDBJ whole genome shotgun (WGS) entry which is preliminary data.</text>
</comment>
<dbReference type="EMBL" id="CARXXK010001220">
    <property type="protein sequence ID" value="CAI6374532.1"/>
    <property type="molecule type" value="Genomic_DNA"/>
</dbReference>
<evidence type="ECO:0000313" key="1">
    <source>
        <dbReference type="EMBL" id="CAI6353703.1"/>
    </source>
</evidence>
<dbReference type="Proteomes" id="UP001160148">
    <property type="component" value="Unassembled WGS sequence"/>
</dbReference>
<name>A0AAV0Y4G9_9HEMI</name>
<evidence type="ECO:0000313" key="3">
    <source>
        <dbReference type="Proteomes" id="UP001160148"/>
    </source>
</evidence>
<dbReference type="PANTHER" id="PTHR33053:SF25">
    <property type="entry name" value="TRANSPOSASE DOMAIN-CONTAINING PROTEIN"/>
    <property type="match status" value="1"/>
</dbReference>
<proteinExistence type="predicted"/>
<sequence>MILSERTKKRKIKNEIDYTLNAIYGKSNDIFQEVSPSVNFCDNNESLDTVLNVLSPTVSSPITKIPEIILFSTCTSNTCPEEVTDILCDNVGECSIIQQDFSLRDFLASWALNFNISHIALNGLLKGLKNHKCFKDFPVDSRTLLSTPKSIYQSIQTIIPGIYHHFGLSSAILKYTPNNVNEVNIAIGIDGVPLSKSSGGQFWPILGYIIPQDSFRKNVFPIGIYYGFEKPNNSNEFLSNFVDEAKFLINNGIIKNNITIKISIKVFCLDVPAKSFILRTKGHSGFSSCTRCTIEGEYINNRVCFPYSHVPSLKRNHQSYINKLDEDFHTSNELTCLIELPGFDSINSFSLDYMHLICLGVMKKLLFLWTKGPLNVRLRSKSVDDLSTSLLSLKNCITSDFVRSVRSMKELSRFKATEFRTIVLYVGQIVFKNVLSNKCYEHFMTLNISMLILLSPEKSTLVDYARDLLNYFVKRFGEIYGSYHISHNIHGLLHLCDDYDMYGPLDNCSTFVFENYLKELKSLLRKHEKPLTQVINRLAEKDNITAMQEIREITNRHDKPSQDIILKQPHTNGPLVDNIFGPQYYDLAYKNIHINVKKEKDSYILTKDNTLVKCLNIAHLNNKPVLIGQFFKSLLPYYMKPIDSSLLDIFEVKNLSRNIHYWEICDIKKKIMILKHSGKLIAMPIIHSTVED</sequence>
<reference evidence="2 3" key="1">
    <citation type="submission" date="2023-01" db="EMBL/GenBank/DDBJ databases">
        <authorList>
            <person name="Whitehead M."/>
        </authorList>
    </citation>
    <scope>NUCLEOTIDE SEQUENCE [LARGE SCALE GENOMIC DNA]</scope>
</reference>
<dbReference type="EMBL" id="CARXXK010000002">
    <property type="protein sequence ID" value="CAI6353703.1"/>
    <property type="molecule type" value="Genomic_DNA"/>
</dbReference>
<organism evidence="2 3">
    <name type="scientific">Macrosiphum euphorbiae</name>
    <name type="common">potato aphid</name>
    <dbReference type="NCBI Taxonomy" id="13131"/>
    <lineage>
        <taxon>Eukaryota</taxon>
        <taxon>Metazoa</taxon>
        <taxon>Ecdysozoa</taxon>
        <taxon>Arthropoda</taxon>
        <taxon>Hexapoda</taxon>
        <taxon>Insecta</taxon>
        <taxon>Pterygota</taxon>
        <taxon>Neoptera</taxon>
        <taxon>Paraneoptera</taxon>
        <taxon>Hemiptera</taxon>
        <taxon>Sternorrhyncha</taxon>
        <taxon>Aphidomorpha</taxon>
        <taxon>Aphidoidea</taxon>
        <taxon>Aphididae</taxon>
        <taxon>Macrosiphini</taxon>
        <taxon>Macrosiphum</taxon>
    </lineage>
</organism>
<protein>
    <submittedName>
        <fullName evidence="2">Uncharacterized protein</fullName>
    </submittedName>
</protein>
<accession>A0AAV0Y4G9</accession>
<gene>
    <name evidence="2" type="ORF">MEUPH1_LOCUS28150</name>
    <name evidence="1" type="ORF">MEUPH1_LOCUS9792</name>
</gene>
<evidence type="ECO:0000313" key="2">
    <source>
        <dbReference type="EMBL" id="CAI6374532.1"/>
    </source>
</evidence>
<dbReference type="PANTHER" id="PTHR33053">
    <property type="entry name" value="PROTEIN, PUTATIVE-RELATED"/>
    <property type="match status" value="1"/>
</dbReference>
<keyword evidence="3" id="KW-1185">Reference proteome</keyword>